<dbReference type="GO" id="GO:0006281">
    <property type="term" value="P:DNA repair"/>
    <property type="evidence" value="ECO:0007669"/>
    <property type="project" value="UniProtKB-KW"/>
</dbReference>
<dbReference type="RefSeq" id="XP_011403824.1">
    <property type="nucleotide sequence ID" value="XM_011405522.1"/>
</dbReference>
<comment type="similarity">
    <text evidence="1">Belongs to the helicase family.</text>
</comment>
<evidence type="ECO:0000256" key="1">
    <source>
        <dbReference type="RuleBase" id="RU363044"/>
    </source>
</evidence>
<dbReference type="KEGG" id="aqu:105312683"/>
<keyword evidence="1" id="KW-0347">Helicase</keyword>
<keyword evidence="1" id="KW-0378">Hydrolase</keyword>
<keyword evidence="1" id="KW-0547">Nucleotide-binding</keyword>
<dbReference type="PANTHER" id="PTHR47642">
    <property type="entry name" value="ATP-DEPENDENT DNA HELICASE"/>
    <property type="match status" value="1"/>
</dbReference>
<dbReference type="GO" id="GO:0006310">
    <property type="term" value="P:DNA recombination"/>
    <property type="evidence" value="ECO:0007669"/>
    <property type="project" value="UniProtKB-KW"/>
</dbReference>
<comment type="catalytic activity">
    <reaction evidence="1">
        <text>ATP + H2O = ADP + phosphate + H(+)</text>
        <dbReference type="Rhea" id="RHEA:13065"/>
        <dbReference type="ChEBI" id="CHEBI:15377"/>
        <dbReference type="ChEBI" id="CHEBI:15378"/>
        <dbReference type="ChEBI" id="CHEBI:30616"/>
        <dbReference type="ChEBI" id="CHEBI:43474"/>
        <dbReference type="ChEBI" id="CHEBI:456216"/>
        <dbReference type="EC" id="5.6.2.3"/>
    </reaction>
</comment>
<dbReference type="GO" id="GO:0000723">
    <property type="term" value="P:telomere maintenance"/>
    <property type="evidence" value="ECO:0007669"/>
    <property type="project" value="InterPro"/>
</dbReference>
<dbReference type="EnsemblMetazoa" id="XM_011405522.1">
    <property type="protein sequence ID" value="XP_011403824.1"/>
    <property type="gene ID" value="LOC105312683"/>
</dbReference>
<evidence type="ECO:0000313" key="4">
    <source>
        <dbReference type="EnsemblMetazoa" id="XP_011403824.1"/>
    </source>
</evidence>
<dbReference type="GeneID" id="105312683"/>
<dbReference type="InterPro" id="IPR027417">
    <property type="entry name" value="P-loop_NTPase"/>
</dbReference>
<dbReference type="Gene3D" id="3.40.50.300">
    <property type="entry name" value="P-loop containing nucleotide triphosphate hydrolases"/>
    <property type="match status" value="1"/>
</dbReference>
<keyword evidence="1" id="KW-0234">DNA repair</keyword>
<protein>
    <recommendedName>
        <fullName evidence="1">ATP-dependent DNA helicase</fullName>
        <ecNumber evidence="1">5.6.2.3</ecNumber>
    </recommendedName>
</protein>
<proteinExistence type="inferred from homology"/>
<dbReference type="InterPro" id="IPR051055">
    <property type="entry name" value="PIF1_helicase"/>
</dbReference>
<sequence length="193" mass="21842">MVGSNLQKMQDEMSSTKYLIIDEMSMVWRKTFGIIDYRLRQAFPAKSQVLFGGCSILLLGDFGQLPPVMDLPIYTTVTRSDLSDQEYRAYSHIETAFTLTQIMRQSAQDPDQEWRYNNVSLEPPNGEKPTSVQDQSPYVNAVWLFPRFDAVFDHNDAMLRECGHPISTIKAVHTGSKPPPDHAGLEPAVMLTN</sequence>
<reference evidence="4" key="2">
    <citation type="submission" date="2024-06" db="UniProtKB">
        <authorList>
            <consortium name="EnsemblMetazoa"/>
        </authorList>
    </citation>
    <scope>IDENTIFICATION</scope>
</reference>
<reference evidence="5" key="1">
    <citation type="journal article" date="2010" name="Nature">
        <title>The Amphimedon queenslandica genome and the evolution of animal complexity.</title>
        <authorList>
            <person name="Srivastava M."/>
            <person name="Simakov O."/>
            <person name="Chapman J."/>
            <person name="Fahey B."/>
            <person name="Gauthier M.E."/>
            <person name="Mitros T."/>
            <person name="Richards G.S."/>
            <person name="Conaco C."/>
            <person name="Dacre M."/>
            <person name="Hellsten U."/>
            <person name="Larroux C."/>
            <person name="Putnam N.H."/>
            <person name="Stanke M."/>
            <person name="Adamska M."/>
            <person name="Darling A."/>
            <person name="Degnan S.M."/>
            <person name="Oakley T.H."/>
            <person name="Plachetzki D.C."/>
            <person name="Zhai Y."/>
            <person name="Adamski M."/>
            <person name="Calcino A."/>
            <person name="Cummins S.F."/>
            <person name="Goodstein D.M."/>
            <person name="Harris C."/>
            <person name="Jackson D.J."/>
            <person name="Leys S.P."/>
            <person name="Shu S."/>
            <person name="Woodcroft B.J."/>
            <person name="Vervoort M."/>
            <person name="Kosik K.S."/>
            <person name="Manning G."/>
            <person name="Degnan B.M."/>
            <person name="Rokhsar D.S."/>
        </authorList>
    </citation>
    <scope>NUCLEOTIDE SEQUENCE [LARGE SCALE GENOMIC DNA]</scope>
</reference>
<comment type="cofactor">
    <cofactor evidence="1">
        <name>Mg(2+)</name>
        <dbReference type="ChEBI" id="CHEBI:18420"/>
    </cofactor>
</comment>
<keyword evidence="1" id="KW-0233">DNA recombination</keyword>
<dbReference type="GO" id="GO:0043139">
    <property type="term" value="F:5'-3' DNA helicase activity"/>
    <property type="evidence" value="ECO:0007669"/>
    <property type="project" value="UniProtKB-EC"/>
</dbReference>
<name>A0AAN0ILB5_AMPQE</name>
<feature type="domain" description="DNA helicase Pif1-like DEAD-box helicase" evidence="3">
    <location>
        <begin position="8"/>
        <end position="113"/>
    </location>
</feature>
<dbReference type="InterPro" id="IPR010285">
    <property type="entry name" value="DNA_helicase_pif1-like_DEAD"/>
</dbReference>
<keyword evidence="1" id="KW-0067">ATP-binding</keyword>
<accession>A0AAN0ILB5</accession>
<organism evidence="4 5">
    <name type="scientific">Amphimedon queenslandica</name>
    <name type="common">Sponge</name>
    <dbReference type="NCBI Taxonomy" id="400682"/>
    <lineage>
        <taxon>Eukaryota</taxon>
        <taxon>Metazoa</taxon>
        <taxon>Porifera</taxon>
        <taxon>Demospongiae</taxon>
        <taxon>Heteroscleromorpha</taxon>
        <taxon>Haplosclerida</taxon>
        <taxon>Niphatidae</taxon>
        <taxon>Amphimedon</taxon>
    </lineage>
</organism>
<keyword evidence="1" id="KW-0227">DNA damage</keyword>
<dbReference type="Pfam" id="PF05970">
    <property type="entry name" value="PIF1"/>
    <property type="match status" value="1"/>
</dbReference>
<evidence type="ECO:0000256" key="2">
    <source>
        <dbReference type="SAM" id="MobiDB-lite"/>
    </source>
</evidence>
<dbReference type="SUPFAM" id="SSF52540">
    <property type="entry name" value="P-loop containing nucleoside triphosphate hydrolases"/>
    <property type="match status" value="1"/>
</dbReference>
<evidence type="ECO:0000313" key="5">
    <source>
        <dbReference type="Proteomes" id="UP000007879"/>
    </source>
</evidence>
<dbReference type="GO" id="GO:0005524">
    <property type="term" value="F:ATP binding"/>
    <property type="evidence" value="ECO:0007669"/>
    <property type="project" value="UniProtKB-KW"/>
</dbReference>
<dbReference type="AlphaFoldDB" id="A0AAN0ILB5"/>
<dbReference type="GO" id="GO:0016787">
    <property type="term" value="F:hydrolase activity"/>
    <property type="evidence" value="ECO:0007669"/>
    <property type="project" value="UniProtKB-KW"/>
</dbReference>
<dbReference type="Proteomes" id="UP000007879">
    <property type="component" value="Unassembled WGS sequence"/>
</dbReference>
<feature type="region of interest" description="Disordered" evidence="2">
    <location>
        <begin position="171"/>
        <end position="193"/>
    </location>
</feature>
<evidence type="ECO:0000259" key="3">
    <source>
        <dbReference type="Pfam" id="PF05970"/>
    </source>
</evidence>
<dbReference type="EC" id="5.6.2.3" evidence="1"/>
<keyword evidence="5" id="KW-1185">Reference proteome</keyword>